<dbReference type="AlphaFoldDB" id="A0A9P3EP27"/>
<feature type="signal peptide" evidence="1">
    <location>
        <begin position="1"/>
        <end position="22"/>
    </location>
</feature>
<evidence type="ECO:0000256" key="1">
    <source>
        <dbReference type="SAM" id="SignalP"/>
    </source>
</evidence>
<dbReference type="GeneID" id="66998812"/>
<evidence type="ECO:0000313" key="2">
    <source>
        <dbReference type="EMBL" id="GIJ81699.1"/>
    </source>
</evidence>
<name>A0A9P3EP27_9EURO</name>
<keyword evidence="3" id="KW-1185">Reference proteome</keyword>
<proteinExistence type="predicted"/>
<reference evidence="2 3" key="1">
    <citation type="submission" date="2018-10" db="EMBL/GenBank/DDBJ databases">
        <title>Pan-genome distribution and transcriptional activeness of fungal secondary metabolism genes in Aspergillus section Fumigati.</title>
        <authorList>
            <person name="Takahashi H."/>
            <person name="Umemura M."/>
            <person name="Ninomiya A."/>
            <person name="Kusuya Y."/>
            <person name="Urayama S."/>
            <person name="Shimizu M."/>
            <person name="Watanabe A."/>
            <person name="Kamei K."/>
            <person name="Yaguchi T."/>
            <person name="Hagiwara D."/>
        </authorList>
    </citation>
    <scope>NUCLEOTIDE SEQUENCE [LARGE SCALE GENOMIC DNA]</scope>
    <source>
        <strain evidence="2 3">IFM 55266</strain>
    </source>
</reference>
<keyword evidence="1" id="KW-0732">Signal</keyword>
<accession>A0A9P3EP27</accession>
<gene>
    <name evidence="2" type="ORF">Asppvi_000199</name>
</gene>
<comment type="caution">
    <text evidence="2">The sequence shown here is derived from an EMBL/GenBank/DDBJ whole genome shotgun (WGS) entry which is preliminary data.</text>
</comment>
<protein>
    <submittedName>
        <fullName evidence="2">Uncharacterized protein</fullName>
    </submittedName>
</protein>
<feature type="chain" id="PRO_5040423509" evidence="1">
    <location>
        <begin position="23"/>
        <end position="295"/>
    </location>
</feature>
<sequence length="295" mass="32998">MPSNHLIWIPLPLFALFPLSLAMYSFEGGTQFISYNGTIAGQFKHPASAPPECPTYYFDTLQNSFIFVGVNPPWDTNPFYFGIKPGYRICVKSLGDQCDGLEIDDHLARQEDLDLNKATIVQYDWGDAGKGYSIAGDQSTFGGGPPPNNFDFQRPNNYSWQDGCANLLHFQWNFTTPFTYAVNFTNTTAEAQFSLTAPSGSVTFSFLGNRVDKNEPYMEPYNNGNYTPVSLNTSNPSKPSFNFVNGSQFVWKNWSHGEWSAVASAAALSADKNLALWLRWLWLLFMEVTGGLLFL</sequence>
<organism evidence="2 3">
    <name type="scientific">Aspergillus pseudoviridinutans</name>
    <dbReference type="NCBI Taxonomy" id="1517512"/>
    <lineage>
        <taxon>Eukaryota</taxon>
        <taxon>Fungi</taxon>
        <taxon>Dikarya</taxon>
        <taxon>Ascomycota</taxon>
        <taxon>Pezizomycotina</taxon>
        <taxon>Eurotiomycetes</taxon>
        <taxon>Eurotiomycetidae</taxon>
        <taxon>Eurotiales</taxon>
        <taxon>Aspergillaceae</taxon>
        <taxon>Aspergillus</taxon>
        <taxon>Aspergillus subgen. Fumigati</taxon>
    </lineage>
</organism>
<dbReference type="RefSeq" id="XP_043152446.1">
    <property type="nucleotide sequence ID" value="XM_043296511.1"/>
</dbReference>
<evidence type="ECO:0000313" key="3">
    <source>
        <dbReference type="Proteomes" id="UP001043456"/>
    </source>
</evidence>
<dbReference type="EMBL" id="BHVY01000001">
    <property type="protein sequence ID" value="GIJ81699.1"/>
    <property type="molecule type" value="Genomic_DNA"/>
</dbReference>
<dbReference type="OrthoDB" id="3792661at2759"/>
<dbReference type="Proteomes" id="UP001043456">
    <property type="component" value="Unassembled WGS sequence"/>
</dbReference>